<evidence type="ECO:0000313" key="2">
    <source>
        <dbReference type="Proteomes" id="UP001432168"/>
    </source>
</evidence>
<organism evidence="1 2">
    <name type="scientific">Streptomyces pseudovenezuelae</name>
    <dbReference type="NCBI Taxonomy" id="67350"/>
    <lineage>
        <taxon>Bacteria</taxon>
        <taxon>Bacillati</taxon>
        <taxon>Actinomycetota</taxon>
        <taxon>Actinomycetes</taxon>
        <taxon>Kitasatosporales</taxon>
        <taxon>Streptomycetaceae</taxon>
        <taxon>Streptomyces</taxon>
        <taxon>Streptomyces aurantiacus group</taxon>
    </lineage>
</organism>
<name>A0ABZ1WMH2_9ACTN</name>
<protein>
    <submittedName>
        <fullName evidence="1">Uncharacterized protein</fullName>
    </submittedName>
</protein>
<keyword evidence="2" id="KW-1185">Reference proteome</keyword>
<gene>
    <name evidence="1" type="ORF">OG929_00940</name>
</gene>
<dbReference type="Proteomes" id="UP001432168">
    <property type="component" value="Chromosome"/>
</dbReference>
<dbReference type="RefSeq" id="WP_329257150.1">
    <property type="nucleotide sequence ID" value="NZ_CP109011.1"/>
</dbReference>
<dbReference type="EMBL" id="CP109011">
    <property type="protein sequence ID" value="WUT40916.1"/>
    <property type="molecule type" value="Genomic_DNA"/>
</dbReference>
<sequence>MAPTEYAYGIEDAARIMSRPGYHKMETCWTRVPGGFMISVLTDMPDVTA</sequence>
<evidence type="ECO:0000313" key="1">
    <source>
        <dbReference type="EMBL" id="WUT40916.1"/>
    </source>
</evidence>
<proteinExistence type="predicted"/>
<reference evidence="1" key="1">
    <citation type="submission" date="2022-10" db="EMBL/GenBank/DDBJ databases">
        <title>The complete genomes of actinobacterial strains from the NBC collection.</title>
        <authorList>
            <person name="Joergensen T.S."/>
            <person name="Alvarez Arevalo M."/>
            <person name="Sterndorff E.B."/>
            <person name="Faurdal D."/>
            <person name="Vuksanovic O."/>
            <person name="Mourched A.-S."/>
            <person name="Charusanti P."/>
            <person name="Shaw S."/>
            <person name="Blin K."/>
            <person name="Weber T."/>
        </authorList>
    </citation>
    <scope>NUCLEOTIDE SEQUENCE</scope>
    <source>
        <strain evidence="1">NBC_00686</strain>
    </source>
</reference>
<accession>A0ABZ1WMH2</accession>